<dbReference type="PANTHER" id="PTHR30450:SF1">
    <property type="entry name" value="D-METHIONINE TRANSPORT SYSTEM PERMEASE PROTEIN METI-RELATED"/>
    <property type="match status" value="1"/>
</dbReference>
<protein>
    <submittedName>
        <fullName evidence="9">Methionine ABC transporter permease</fullName>
    </submittedName>
</protein>
<feature type="domain" description="ABC transmembrane type-1" evidence="8">
    <location>
        <begin position="20"/>
        <end position="214"/>
    </location>
</feature>
<keyword evidence="4 7" id="KW-0812">Transmembrane</keyword>
<feature type="transmembrane region" description="Helical" evidence="7">
    <location>
        <begin position="59"/>
        <end position="83"/>
    </location>
</feature>
<comment type="caution">
    <text evidence="9">The sequence shown here is derived from an EMBL/GenBank/DDBJ whole genome shotgun (WGS) entry which is preliminary data.</text>
</comment>
<keyword evidence="5 7" id="KW-1133">Transmembrane helix</keyword>
<dbReference type="Gene3D" id="1.10.3720.10">
    <property type="entry name" value="MetI-like"/>
    <property type="match status" value="1"/>
</dbReference>
<dbReference type="EMBL" id="JBHTEF010000001">
    <property type="protein sequence ID" value="MFC7581459.1"/>
    <property type="molecule type" value="Genomic_DNA"/>
</dbReference>
<keyword evidence="10" id="KW-1185">Reference proteome</keyword>
<evidence type="ECO:0000256" key="2">
    <source>
        <dbReference type="ARBA" id="ARBA00022448"/>
    </source>
</evidence>
<dbReference type="Proteomes" id="UP001596527">
    <property type="component" value="Unassembled WGS sequence"/>
</dbReference>
<feature type="transmembrane region" description="Helical" evidence="7">
    <location>
        <begin position="95"/>
        <end position="115"/>
    </location>
</feature>
<feature type="transmembrane region" description="Helical" evidence="7">
    <location>
        <begin position="157"/>
        <end position="183"/>
    </location>
</feature>
<evidence type="ECO:0000256" key="7">
    <source>
        <dbReference type="RuleBase" id="RU363032"/>
    </source>
</evidence>
<feature type="transmembrane region" description="Helical" evidence="7">
    <location>
        <begin position="195"/>
        <end position="213"/>
    </location>
</feature>
<feature type="transmembrane region" description="Helical" evidence="7">
    <location>
        <begin position="26"/>
        <end position="47"/>
    </location>
</feature>
<evidence type="ECO:0000256" key="5">
    <source>
        <dbReference type="ARBA" id="ARBA00022989"/>
    </source>
</evidence>
<dbReference type="RefSeq" id="WP_380974796.1">
    <property type="nucleotide sequence ID" value="NZ_JBHTEF010000001.1"/>
</dbReference>
<name>A0ABW2SMX6_9ACTO</name>
<dbReference type="InterPro" id="IPR000515">
    <property type="entry name" value="MetI-like"/>
</dbReference>
<evidence type="ECO:0000313" key="10">
    <source>
        <dbReference type="Proteomes" id="UP001596527"/>
    </source>
</evidence>
<keyword evidence="2 7" id="KW-0813">Transport</keyword>
<dbReference type="PROSITE" id="PS50928">
    <property type="entry name" value="ABC_TM1"/>
    <property type="match status" value="1"/>
</dbReference>
<evidence type="ECO:0000256" key="1">
    <source>
        <dbReference type="ARBA" id="ARBA00004651"/>
    </source>
</evidence>
<organism evidence="9 10">
    <name type="scientific">Schaalia naturae</name>
    <dbReference type="NCBI Taxonomy" id="635203"/>
    <lineage>
        <taxon>Bacteria</taxon>
        <taxon>Bacillati</taxon>
        <taxon>Actinomycetota</taxon>
        <taxon>Actinomycetes</taxon>
        <taxon>Actinomycetales</taxon>
        <taxon>Actinomycetaceae</taxon>
        <taxon>Schaalia</taxon>
    </lineage>
</organism>
<gene>
    <name evidence="9" type="ORF">ACFQWG_09665</name>
</gene>
<evidence type="ECO:0000259" key="8">
    <source>
        <dbReference type="PROSITE" id="PS50928"/>
    </source>
</evidence>
<comment type="subcellular location">
    <subcellularLocation>
        <location evidence="1 7">Cell membrane</location>
        <topology evidence="1 7">Multi-pass membrane protein</topology>
    </subcellularLocation>
</comment>
<dbReference type="SUPFAM" id="SSF161098">
    <property type="entry name" value="MetI-like"/>
    <property type="match status" value="1"/>
</dbReference>
<dbReference type="InterPro" id="IPR035906">
    <property type="entry name" value="MetI-like_sf"/>
</dbReference>
<dbReference type="Pfam" id="PF00528">
    <property type="entry name" value="BPD_transp_1"/>
    <property type="match status" value="1"/>
</dbReference>
<dbReference type="InterPro" id="IPR051322">
    <property type="entry name" value="AA_ABC_Transporter_Permease"/>
</dbReference>
<sequence>MPSPGIVVDPALSDKLPQALMETLSMVAWSGAATVALGIPLGVALFTTSPAGLRPAPHFYRAASALVNVAISLPFVMLVTLALPLIRLMVGSASGWQATVIPLTVATFPFLARLVEISVRSVPGATVEAGLLAGASPGQIVVGIQLRESRSRLAADVTVAAISLVSYSALVGVVGGGGLGYLAISYGYNRFRTDVMIVTLLVIIAFVQVVQIAGTRFANRLDPAHTTGG</sequence>
<dbReference type="CDD" id="cd06261">
    <property type="entry name" value="TM_PBP2"/>
    <property type="match status" value="1"/>
</dbReference>
<evidence type="ECO:0000313" key="9">
    <source>
        <dbReference type="EMBL" id="MFC7581459.1"/>
    </source>
</evidence>
<evidence type="ECO:0000256" key="6">
    <source>
        <dbReference type="ARBA" id="ARBA00023136"/>
    </source>
</evidence>
<reference evidence="10" key="1">
    <citation type="journal article" date="2019" name="Int. J. Syst. Evol. Microbiol.">
        <title>The Global Catalogue of Microorganisms (GCM) 10K type strain sequencing project: providing services to taxonomists for standard genome sequencing and annotation.</title>
        <authorList>
            <consortium name="The Broad Institute Genomics Platform"/>
            <consortium name="The Broad Institute Genome Sequencing Center for Infectious Disease"/>
            <person name="Wu L."/>
            <person name="Ma J."/>
        </authorList>
    </citation>
    <scope>NUCLEOTIDE SEQUENCE [LARGE SCALE GENOMIC DNA]</scope>
    <source>
        <strain evidence="10">CCUG 56698</strain>
    </source>
</reference>
<evidence type="ECO:0000256" key="3">
    <source>
        <dbReference type="ARBA" id="ARBA00022475"/>
    </source>
</evidence>
<accession>A0ABW2SMX6</accession>
<proteinExistence type="inferred from homology"/>
<comment type="similarity">
    <text evidence="7">Belongs to the binding-protein-dependent transport system permease family.</text>
</comment>
<keyword evidence="3" id="KW-1003">Cell membrane</keyword>
<evidence type="ECO:0000256" key="4">
    <source>
        <dbReference type="ARBA" id="ARBA00022692"/>
    </source>
</evidence>
<keyword evidence="6 7" id="KW-0472">Membrane</keyword>
<dbReference type="PANTHER" id="PTHR30450">
    <property type="entry name" value="ABC TRANSPORTER PERMEASE"/>
    <property type="match status" value="1"/>
</dbReference>